<dbReference type="CDD" id="cd16913">
    <property type="entry name" value="YkuD_like"/>
    <property type="match status" value="1"/>
</dbReference>
<evidence type="ECO:0000256" key="5">
    <source>
        <dbReference type="ARBA" id="ARBA00022984"/>
    </source>
</evidence>
<sequence length="389" mass="43883">MRRRFSSWAVLLLLLLSLQGAAQPRTYDPAEQVLRMRKAVAHYERLAALQQWISLEEKVCLNNGAPDACHQSLRENLQLTGDLPGSLASIDSVYDEQLRQAVIRFQRRHGLTPDGVAGHQTLEALNVPPAARLKQLQLNLQRWEAAAALQKEPLVLVNIPDYTLHLLDSSGAEVWQTRVVVGQPSPAFQTEPLTSRISYLVLNPSWTVPQSILQREIIPMLQKDLGYLSRNQMQLYRLTGSTRTPLSVQQVNWHTVDLTKDKLLVVQRPGPSNALGHLKFIFANPYQIYLHDTPAKALFAHPLRAYSHGCVRVQDPETLGAYLLSSNWQNRPSSAPLLAQTALEKKLYLPAPVTVQLAYYTCWVDDLGEVQFRKDIYQRDKSLGQVPVL</sequence>
<comment type="similarity">
    <text evidence="2">Belongs to the YkuD family.</text>
</comment>
<proteinExistence type="inferred from homology"/>
<evidence type="ECO:0000256" key="3">
    <source>
        <dbReference type="ARBA" id="ARBA00022679"/>
    </source>
</evidence>
<evidence type="ECO:0000256" key="1">
    <source>
        <dbReference type="ARBA" id="ARBA00004752"/>
    </source>
</evidence>
<keyword evidence="4 7" id="KW-0133">Cell shape</keyword>
<dbReference type="Proteomes" id="UP000659698">
    <property type="component" value="Unassembled WGS sequence"/>
</dbReference>
<dbReference type="PANTHER" id="PTHR41533">
    <property type="entry name" value="L,D-TRANSPEPTIDASE HI_1667-RELATED"/>
    <property type="match status" value="1"/>
</dbReference>
<dbReference type="Gene3D" id="2.40.440.10">
    <property type="entry name" value="L,D-transpeptidase catalytic domain-like"/>
    <property type="match status" value="1"/>
</dbReference>
<dbReference type="InterPro" id="IPR036366">
    <property type="entry name" value="PGBDSf"/>
</dbReference>
<accession>A0ABR6VVD0</accession>
<dbReference type="InterPro" id="IPR038063">
    <property type="entry name" value="Transpep_catalytic_dom"/>
</dbReference>
<evidence type="ECO:0000256" key="7">
    <source>
        <dbReference type="PROSITE-ProRule" id="PRU01373"/>
    </source>
</evidence>
<dbReference type="InterPro" id="IPR002477">
    <property type="entry name" value="Peptidoglycan-bd-like"/>
</dbReference>
<keyword evidence="11" id="KW-1185">Reference proteome</keyword>
<comment type="pathway">
    <text evidence="1 7">Cell wall biogenesis; peptidoglycan biosynthesis.</text>
</comment>
<dbReference type="SUPFAM" id="SSF47090">
    <property type="entry name" value="PGBD-like"/>
    <property type="match status" value="1"/>
</dbReference>
<evidence type="ECO:0000313" key="10">
    <source>
        <dbReference type="EMBL" id="MBC3541152.1"/>
    </source>
</evidence>
<dbReference type="EMBL" id="JACOAF010000037">
    <property type="protein sequence ID" value="MBC3541152.1"/>
    <property type="molecule type" value="Genomic_DNA"/>
</dbReference>
<keyword evidence="6 7" id="KW-0961">Cell wall biogenesis/degradation</keyword>
<evidence type="ECO:0000256" key="6">
    <source>
        <dbReference type="ARBA" id="ARBA00023316"/>
    </source>
</evidence>
<keyword evidence="8" id="KW-0732">Signal</keyword>
<dbReference type="InterPro" id="IPR036365">
    <property type="entry name" value="PGBD-like_sf"/>
</dbReference>
<organism evidence="10 11">
    <name type="scientific">Rufibacter sediminis</name>
    <dbReference type="NCBI Taxonomy" id="2762756"/>
    <lineage>
        <taxon>Bacteria</taxon>
        <taxon>Pseudomonadati</taxon>
        <taxon>Bacteroidota</taxon>
        <taxon>Cytophagia</taxon>
        <taxon>Cytophagales</taxon>
        <taxon>Hymenobacteraceae</taxon>
        <taxon>Rufibacter</taxon>
    </lineage>
</organism>
<dbReference type="InterPro" id="IPR052905">
    <property type="entry name" value="LD-transpeptidase_YkuD-like"/>
</dbReference>
<dbReference type="PANTHER" id="PTHR41533:SF2">
    <property type="entry name" value="BLR7131 PROTEIN"/>
    <property type="match status" value="1"/>
</dbReference>
<evidence type="ECO:0000313" key="11">
    <source>
        <dbReference type="Proteomes" id="UP000659698"/>
    </source>
</evidence>
<name>A0ABR6VVD0_9BACT</name>
<evidence type="ECO:0000256" key="4">
    <source>
        <dbReference type="ARBA" id="ARBA00022960"/>
    </source>
</evidence>
<feature type="domain" description="L,D-TPase catalytic" evidence="9">
    <location>
        <begin position="153"/>
        <end position="340"/>
    </location>
</feature>
<feature type="signal peptide" evidence="8">
    <location>
        <begin position="1"/>
        <end position="22"/>
    </location>
</feature>
<dbReference type="InterPro" id="IPR005490">
    <property type="entry name" value="LD_TPept_cat_dom"/>
</dbReference>
<comment type="caution">
    <text evidence="10">The sequence shown here is derived from an EMBL/GenBank/DDBJ whole genome shotgun (WGS) entry which is preliminary data.</text>
</comment>
<evidence type="ECO:0000259" key="9">
    <source>
        <dbReference type="PROSITE" id="PS52029"/>
    </source>
</evidence>
<feature type="chain" id="PRO_5046186328" evidence="8">
    <location>
        <begin position="23"/>
        <end position="389"/>
    </location>
</feature>
<feature type="active site" description="Proton donor/acceptor" evidence="7">
    <location>
        <position position="291"/>
    </location>
</feature>
<dbReference type="SUPFAM" id="SSF141523">
    <property type="entry name" value="L,D-transpeptidase catalytic domain-like"/>
    <property type="match status" value="1"/>
</dbReference>
<dbReference type="RefSeq" id="WP_186639736.1">
    <property type="nucleotide sequence ID" value="NZ_JACOAF010000037.1"/>
</dbReference>
<dbReference type="Gene3D" id="1.10.101.10">
    <property type="entry name" value="PGBD-like superfamily/PGBD"/>
    <property type="match status" value="1"/>
</dbReference>
<dbReference type="Pfam" id="PF01471">
    <property type="entry name" value="PG_binding_1"/>
    <property type="match status" value="1"/>
</dbReference>
<dbReference type="Pfam" id="PF03734">
    <property type="entry name" value="YkuD"/>
    <property type="match status" value="1"/>
</dbReference>
<keyword evidence="3" id="KW-0808">Transferase</keyword>
<reference evidence="10 11" key="1">
    <citation type="journal article" date="2019" name="Int. J. Syst. Evol. Microbiol.">
        <title>Rufibacter sediminis sp. nov., isolated from freshwater lake sediment.</title>
        <authorList>
            <person name="Qu J.H."/>
            <person name="Zhang L.J."/>
            <person name="Fu Y.H."/>
            <person name="Li H.F."/>
        </authorList>
    </citation>
    <scope>NUCLEOTIDE SEQUENCE [LARGE SCALE GENOMIC DNA]</scope>
    <source>
        <strain evidence="10 11">H-1</strain>
    </source>
</reference>
<gene>
    <name evidence="10" type="ORF">H7U12_15770</name>
</gene>
<evidence type="ECO:0000256" key="2">
    <source>
        <dbReference type="ARBA" id="ARBA00005992"/>
    </source>
</evidence>
<keyword evidence="5 7" id="KW-0573">Peptidoglycan synthesis</keyword>
<evidence type="ECO:0000256" key="8">
    <source>
        <dbReference type="SAM" id="SignalP"/>
    </source>
</evidence>
<dbReference type="PROSITE" id="PS52029">
    <property type="entry name" value="LD_TPASE"/>
    <property type="match status" value="1"/>
</dbReference>
<feature type="active site" description="Nucleophile" evidence="7">
    <location>
        <position position="310"/>
    </location>
</feature>
<protein>
    <submittedName>
        <fullName evidence="10">L,D-transpeptidase family protein</fullName>
    </submittedName>
</protein>